<organism evidence="10 11">
    <name type="scientific">Tribolium castaneum</name>
    <name type="common">Red flour beetle</name>
    <dbReference type="NCBI Taxonomy" id="7070"/>
    <lineage>
        <taxon>Eukaryota</taxon>
        <taxon>Metazoa</taxon>
        <taxon>Ecdysozoa</taxon>
        <taxon>Arthropoda</taxon>
        <taxon>Hexapoda</taxon>
        <taxon>Insecta</taxon>
        <taxon>Pterygota</taxon>
        <taxon>Neoptera</taxon>
        <taxon>Endopterygota</taxon>
        <taxon>Coleoptera</taxon>
        <taxon>Polyphaga</taxon>
        <taxon>Cucujiformia</taxon>
        <taxon>Tenebrionidae</taxon>
        <taxon>Tenebrionidae incertae sedis</taxon>
        <taxon>Tribolium</taxon>
    </lineage>
</organism>
<reference evidence="10 11" key="2">
    <citation type="journal article" date="2010" name="Nucleic Acids Res.">
        <title>BeetleBase in 2010: revisions to provide comprehensive genomic information for Tribolium castaneum.</title>
        <authorList>
            <person name="Kim H.S."/>
            <person name="Murphy T."/>
            <person name="Xia J."/>
            <person name="Caragea D."/>
            <person name="Park Y."/>
            <person name="Beeman R.W."/>
            <person name="Lorenzen M.D."/>
            <person name="Butcher S."/>
            <person name="Manak J.R."/>
            <person name="Brown S.J."/>
        </authorList>
    </citation>
    <scope>NUCLEOTIDE SEQUENCE [LARGE SCALE GENOMIC DNA]</scope>
    <source>
        <strain evidence="10 11">Georgia GA2</strain>
    </source>
</reference>
<dbReference type="GO" id="GO:0004519">
    <property type="term" value="F:endonuclease activity"/>
    <property type="evidence" value="ECO:0007669"/>
    <property type="project" value="UniProtKB-KW"/>
</dbReference>
<evidence type="ECO:0000256" key="8">
    <source>
        <dbReference type="SAM" id="MobiDB-lite"/>
    </source>
</evidence>
<evidence type="ECO:0000256" key="3">
    <source>
        <dbReference type="ARBA" id="ARBA00022695"/>
    </source>
</evidence>
<evidence type="ECO:0000256" key="6">
    <source>
        <dbReference type="ARBA" id="ARBA00022801"/>
    </source>
</evidence>
<dbReference type="InterPro" id="IPR043502">
    <property type="entry name" value="DNA/RNA_pol_sf"/>
</dbReference>
<dbReference type="InterPro" id="IPR053134">
    <property type="entry name" value="RNA-dir_DNA_polymerase"/>
</dbReference>
<dbReference type="STRING" id="7070.D7EJ04"/>
<evidence type="ECO:0000256" key="5">
    <source>
        <dbReference type="ARBA" id="ARBA00022759"/>
    </source>
</evidence>
<evidence type="ECO:0000256" key="7">
    <source>
        <dbReference type="ARBA" id="ARBA00022918"/>
    </source>
</evidence>
<dbReference type="PROSITE" id="PS50878">
    <property type="entry name" value="RT_POL"/>
    <property type="match status" value="1"/>
</dbReference>
<keyword evidence="1" id="KW-0645">Protease</keyword>
<protein>
    <submittedName>
        <fullName evidence="10">Retrovirus-related Pol polyprotein from transposon 297-like Protein</fullName>
    </submittedName>
</protein>
<accession>D7EJ04</accession>
<reference evidence="10 11" key="1">
    <citation type="journal article" date="2008" name="Nature">
        <title>The genome of the model beetle and pest Tribolium castaneum.</title>
        <authorList>
            <consortium name="Tribolium Genome Sequencing Consortium"/>
            <person name="Richards S."/>
            <person name="Gibbs R.A."/>
            <person name="Weinstock G.M."/>
            <person name="Brown S.J."/>
            <person name="Denell R."/>
            <person name="Beeman R.W."/>
            <person name="Gibbs R."/>
            <person name="Beeman R.W."/>
            <person name="Brown S.J."/>
            <person name="Bucher G."/>
            <person name="Friedrich M."/>
            <person name="Grimmelikhuijzen C.J."/>
            <person name="Klingler M."/>
            <person name="Lorenzen M."/>
            <person name="Richards S."/>
            <person name="Roth S."/>
            <person name="Schroder R."/>
            <person name="Tautz D."/>
            <person name="Zdobnov E.M."/>
            <person name="Muzny D."/>
            <person name="Gibbs R.A."/>
            <person name="Weinstock G.M."/>
            <person name="Attaway T."/>
            <person name="Bell S."/>
            <person name="Buhay C.J."/>
            <person name="Chandrabose M.N."/>
            <person name="Chavez D."/>
            <person name="Clerk-Blankenburg K.P."/>
            <person name="Cree A."/>
            <person name="Dao M."/>
            <person name="Davis C."/>
            <person name="Chacko J."/>
            <person name="Dinh H."/>
            <person name="Dugan-Rocha S."/>
            <person name="Fowler G."/>
            <person name="Garner T.T."/>
            <person name="Garnes J."/>
            <person name="Gnirke A."/>
            <person name="Hawes A."/>
            <person name="Hernandez J."/>
            <person name="Hines S."/>
            <person name="Holder M."/>
            <person name="Hume J."/>
            <person name="Jhangiani S.N."/>
            <person name="Joshi V."/>
            <person name="Khan Z.M."/>
            <person name="Jackson L."/>
            <person name="Kovar C."/>
            <person name="Kowis A."/>
            <person name="Lee S."/>
            <person name="Lewis L.R."/>
            <person name="Margolis J."/>
            <person name="Morgan M."/>
            <person name="Nazareth L.V."/>
            <person name="Nguyen N."/>
            <person name="Okwuonu G."/>
            <person name="Parker D."/>
            <person name="Richards S."/>
            <person name="Ruiz S.J."/>
            <person name="Santibanez J."/>
            <person name="Savard J."/>
            <person name="Scherer S.E."/>
            <person name="Schneider B."/>
            <person name="Sodergren E."/>
            <person name="Tautz D."/>
            <person name="Vattahil S."/>
            <person name="Villasana D."/>
            <person name="White C.S."/>
            <person name="Wright R."/>
            <person name="Park Y."/>
            <person name="Beeman R.W."/>
            <person name="Lord J."/>
            <person name="Oppert B."/>
            <person name="Lorenzen M."/>
            <person name="Brown S."/>
            <person name="Wang L."/>
            <person name="Savard J."/>
            <person name="Tautz D."/>
            <person name="Richards S."/>
            <person name="Weinstock G."/>
            <person name="Gibbs R.A."/>
            <person name="Liu Y."/>
            <person name="Worley K."/>
            <person name="Weinstock G."/>
            <person name="Elsik C.G."/>
            <person name="Reese J.T."/>
            <person name="Elhaik E."/>
            <person name="Landan G."/>
            <person name="Graur D."/>
            <person name="Arensburger P."/>
            <person name="Atkinson P."/>
            <person name="Beeman R.W."/>
            <person name="Beidler J."/>
            <person name="Brown S.J."/>
            <person name="Demuth J.P."/>
            <person name="Drury D.W."/>
            <person name="Du Y.Z."/>
            <person name="Fujiwara H."/>
            <person name="Lorenzen M."/>
            <person name="Maselli V."/>
            <person name="Osanai M."/>
            <person name="Park Y."/>
            <person name="Robertson H.M."/>
            <person name="Tu Z."/>
            <person name="Wang J.J."/>
            <person name="Wang S."/>
            <person name="Richards S."/>
            <person name="Song H."/>
            <person name="Zhang L."/>
            <person name="Sodergren E."/>
            <person name="Werner D."/>
            <person name="Stanke M."/>
            <person name="Morgenstern B."/>
            <person name="Solovyev V."/>
            <person name="Kosarev P."/>
            <person name="Brown G."/>
            <person name="Chen H.C."/>
            <person name="Ermolaeva O."/>
            <person name="Hlavina W."/>
            <person name="Kapustin Y."/>
            <person name="Kiryutin B."/>
            <person name="Kitts P."/>
            <person name="Maglott D."/>
            <person name="Pruitt K."/>
            <person name="Sapojnikov V."/>
            <person name="Souvorov A."/>
            <person name="Mackey A.J."/>
            <person name="Waterhouse R.M."/>
            <person name="Wyder S."/>
            <person name="Zdobnov E.M."/>
            <person name="Zdobnov E.M."/>
            <person name="Wyder S."/>
            <person name="Kriventseva E.V."/>
            <person name="Kadowaki T."/>
            <person name="Bork P."/>
            <person name="Aranda M."/>
            <person name="Bao R."/>
            <person name="Beermann A."/>
            <person name="Berns N."/>
            <person name="Bolognesi R."/>
            <person name="Bonneton F."/>
            <person name="Bopp D."/>
            <person name="Brown S.J."/>
            <person name="Bucher G."/>
            <person name="Butts T."/>
            <person name="Chaumot A."/>
            <person name="Denell R.E."/>
            <person name="Ferrier D.E."/>
            <person name="Friedrich M."/>
            <person name="Gordon C.M."/>
            <person name="Jindra M."/>
            <person name="Klingler M."/>
            <person name="Lan Q."/>
            <person name="Lattorff H.M."/>
            <person name="Laudet V."/>
            <person name="von Levetsow C."/>
            <person name="Liu Z."/>
            <person name="Lutz R."/>
            <person name="Lynch J.A."/>
            <person name="da Fonseca R.N."/>
            <person name="Posnien N."/>
            <person name="Reuter R."/>
            <person name="Roth S."/>
            <person name="Savard J."/>
            <person name="Schinko J.B."/>
            <person name="Schmitt C."/>
            <person name="Schoppmeier M."/>
            <person name="Schroder R."/>
            <person name="Shippy T.D."/>
            <person name="Simonnet F."/>
            <person name="Marques-Souza H."/>
            <person name="Tautz D."/>
            <person name="Tomoyasu Y."/>
            <person name="Trauner J."/>
            <person name="Van der Zee M."/>
            <person name="Vervoort M."/>
            <person name="Wittkopp N."/>
            <person name="Wimmer E.A."/>
            <person name="Yang X."/>
            <person name="Jones A.K."/>
            <person name="Sattelle D.B."/>
            <person name="Ebert P.R."/>
            <person name="Nelson D."/>
            <person name="Scott J.G."/>
            <person name="Beeman R.W."/>
            <person name="Muthukrishnan S."/>
            <person name="Kramer K.J."/>
            <person name="Arakane Y."/>
            <person name="Beeman R.W."/>
            <person name="Zhu Q."/>
            <person name="Hogenkamp D."/>
            <person name="Dixit R."/>
            <person name="Oppert B."/>
            <person name="Jiang H."/>
            <person name="Zou Z."/>
            <person name="Marshall J."/>
            <person name="Elpidina E."/>
            <person name="Vinokurov K."/>
            <person name="Oppert C."/>
            <person name="Zou Z."/>
            <person name="Evans J."/>
            <person name="Lu Z."/>
            <person name="Zhao P."/>
            <person name="Sumathipala N."/>
            <person name="Altincicek B."/>
            <person name="Vilcinskas A."/>
            <person name="Williams M."/>
            <person name="Hultmark D."/>
            <person name="Hetru C."/>
            <person name="Jiang H."/>
            <person name="Grimmelikhuijzen C.J."/>
            <person name="Hauser F."/>
            <person name="Cazzamali G."/>
            <person name="Williamson M."/>
            <person name="Park Y."/>
            <person name="Li B."/>
            <person name="Tanaka Y."/>
            <person name="Predel R."/>
            <person name="Neupert S."/>
            <person name="Schachtner J."/>
            <person name="Verleyen P."/>
            <person name="Raible F."/>
            <person name="Bork P."/>
            <person name="Friedrich M."/>
            <person name="Walden K.K."/>
            <person name="Robertson H.M."/>
            <person name="Angeli S."/>
            <person name="Foret S."/>
            <person name="Bucher G."/>
            <person name="Schuetz S."/>
            <person name="Maleszka R."/>
            <person name="Wimmer E.A."/>
            <person name="Beeman R.W."/>
            <person name="Lorenzen M."/>
            <person name="Tomoyasu Y."/>
            <person name="Miller S.C."/>
            <person name="Grossmann D."/>
            <person name="Bucher G."/>
        </authorList>
    </citation>
    <scope>NUCLEOTIDE SEQUENCE [LARGE SCALE GENOMIC DNA]</scope>
    <source>
        <strain evidence="10 11">Georgia GA2</strain>
    </source>
</reference>
<keyword evidence="2" id="KW-0808">Transferase</keyword>
<dbReference type="EMBL" id="KQ971383">
    <property type="protein sequence ID" value="EFA12439.1"/>
    <property type="molecule type" value="Genomic_DNA"/>
</dbReference>
<dbReference type="Gene3D" id="3.30.70.270">
    <property type="match status" value="1"/>
</dbReference>
<feature type="region of interest" description="Disordered" evidence="8">
    <location>
        <begin position="78"/>
        <end position="129"/>
    </location>
</feature>
<feature type="domain" description="Reverse transcriptase" evidence="9">
    <location>
        <begin position="261"/>
        <end position="440"/>
    </location>
</feature>
<dbReference type="Pfam" id="PF00078">
    <property type="entry name" value="RVT_1"/>
    <property type="match status" value="1"/>
</dbReference>
<keyword evidence="5" id="KW-0255">Endonuclease</keyword>
<keyword evidence="6" id="KW-0378">Hydrolase</keyword>
<evidence type="ECO:0000313" key="10">
    <source>
        <dbReference type="EMBL" id="EFA12439.1"/>
    </source>
</evidence>
<dbReference type="GO" id="GO:0008233">
    <property type="term" value="F:peptidase activity"/>
    <property type="evidence" value="ECO:0007669"/>
    <property type="project" value="UniProtKB-KW"/>
</dbReference>
<evidence type="ECO:0000256" key="1">
    <source>
        <dbReference type="ARBA" id="ARBA00022670"/>
    </source>
</evidence>
<dbReference type="InterPro" id="IPR000477">
    <property type="entry name" value="RT_dom"/>
</dbReference>
<evidence type="ECO:0000313" key="11">
    <source>
        <dbReference type="Proteomes" id="UP000007266"/>
    </source>
</evidence>
<dbReference type="InParanoid" id="D7EJ04"/>
<dbReference type="AlphaFoldDB" id="D7EJ04"/>
<dbReference type="PANTHER" id="PTHR24559:SF444">
    <property type="entry name" value="REVERSE TRANSCRIPTASE DOMAIN-CONTAINING PROTEIN"/>
    <property type="match status" value="1"/>
</dbReference>
<dbReference type="GO" id="GO:0006508">
    <property type="term" value="P:proteolysis"/>
    <property type="evidence" value="ECO:0007669"/>
    <property type="project" value="UniProtKB-KW"/>
</dbReference>
<keyword evidence="4" id="KW-0540">Nuclease</keyword>
<keyword evidence="7" id="KW-0695">RNA-directed DNA polymerase</keyword>
<dbReference type="InterPro" id="IPR043128">
    <property type="entry name" value="Rev_trsase/Diguanyl_cyclase"/>
</dbReference>
<feature type="compositionally biased region" description="Basic and acidic residues" evidence="8">
    <location>
        <begin position="105"/>
        <end position="125"/>
    </location>
</feature>
<dbReference type="GO" id="GO:0003964">
    <property type="term" value="F:RNA-directed DNA polymerase activity"/>
    <property type="evidence" value="ECO:0007669"/>
    <property type="project" value="UniProtKB-KW"/>
</dbReference>
<evidence type="ECO:0000256" key="2">
    <source>
        <dbReference type="ARBA" id="ARBA00022679"/>
    </source>
</evidence>
<keyword evidence="3" id="KW-0548">Nucleotidyltransferase</keyword>
<dbReference type="PANTHER" id="PTHR24559">
    <property type="entry name" value="TRANSPOSON TY3-I GAG-POL POLYPROTEIN"/>
    <property type="match status" value="1"/>
</dbReference>
<dbReference type="CDD" id="cd01647">
    <property type="entry name" value="RT_LTR"/>
    <property type="match status" value="1"/>
</dbReference>
<proteinExistence type="predicted"/>
<evidence type="ECO:0000256" key="4">
    <source>
        <dbReference type="ARBA" id="ARBA00022722"/>
    </source>
</evidence>
<keyword evidence="11" id="KW-1185">Reference proteome</keyword>
<evidence type="ECO:0000259" key="9">
    <source>
        <dbReference type="PROSITE" id="PS50878"/>
    </source>
</evidence>
<dbReference type="PhylomeDB" id="D7EJ04"/>
<dbReference type="SUPFAM" id="SSF56672">
    <property type="entry name" value="DNA/RNA polymerases"/>
    <property type="match status" value="1"/>
</dbReference>
<dbReference type="Gene3D" id="3.10.10.10">
    <property type="entry name" value="HIV Type 1 Reverse Transcriptase, subunit A, domain 1"/>
    <property type="match status" value="1"/>
</dbReference>
<gene>
    <name evidence="10" type="primary">GLEAN_16174</name>
    <name evidence="10" type="ORF">TcasGA2_TC016174</name>
</gene>
<dbReference type="eggNOG" id="KOG0017">
    <property type="taxonomic scope" value="Eukaryota"/>
</dbReference>
<name>D7EJ04_TRICA</name>
<dbReference type="FunFam" id="3.10.10.10:FF:000007">
    <property type="entry name" value="Retrovirus-related Pol polyprotein from transposon 17.6-like Protein"/>
    <property type="match status" value="1"/>
</dbReference>
<dbReference type="HOGENOM" id="CLU_585734_0_0_1"/>
<sequence length="467" mass="53488">MDSNNMNNDDHEPVYASGGKLIFANEENRKLVLVQNKNNGDLMYALYEDIQEIFNLEPLSKETKKTDETLHHDEMKNNVIETTCDEEGKKPERNPVAIASSSSEDLERNVVEPKEKKRKTDDAERRHQKRMQRQLYVVEKCVMGVEVLIGQNFTELYDVSYLKIGNSLRFENAGITIGPSIHSISEKVLNVGVNDPEIVNSLVELINEFEFCTAQNYSEIGKASSVEMKIQLTTEKPVCHRPRQFSEFERIKIREIVDELLANGIVRESQSPYASPVLLVKKKNGQLRLVVDYRALNKITVQDKYPLPLIEEQLRRLAGGKFFTSLDLFSGYYHIPVSEDSIHYTAFITQDGHYEFTRVPFGLTNAPAVFQRMINTALGQLRFSKVLIYLDDILIPAPTISESLHLLRIVLKVLQDNGLTLNLKKCYFLKKQIEYLGYEITESTIKPSKRKIEAAEEFPKPTNVHEV</sequence>
<dbReference type="Proteomes" id="UP000007266">
    <property type="component" value="Unassembled WGS sequence"/>
</dbReference>